<dbReference type="AlphaFoldDB" id="A0A1B8HCE0"/>
<evidence type="ECO:0000256" key="2">
    <source>
        <dbReference type="SAM" id="SignalP"/>
    </source>
</evidence>
<dbReference type="EMBL" id="LZEX01000016">
    <property type="protein sequence ID" value="OBU06753.1"/>
    <property type="molecule type" value="Genomic_DNA"/>
</dbReference>
<evidence type="ECO:0000256" key="1">
    <source>
        <dbReference type="ARBA" id="ARBA00022729"/>
    </source>
</evidence>
<feature type="signal peptide" evidence="2">
    <location>
        <begin position="1"/>
        <end position="27"/>
    </location>
</feature>
<dbReference type="Pfam" id="PF13343">
    <property type="entry name" value="SBP_bac_6"/>
    <property type="match status" value="1"/>
</dbReference>
<protein>
    <submittedName>
        <fullName evidence="3">ABC transporter substrate-binding protein</fullName>
    </submittedName>
</protein>
<evidence type="ECO:0000313" key="4">
    <source>
        <dbReference type="Proteomes" id="UP000092247"/>
    </source>
</evidence>
<gene>
    <name evidence="3" type="ORF">AYY17_20090</name>
</gene>
<dbReference type="GO" id="GO:0030975">
    <property type="term" value="F:thiamine binding"/>
    <property type="evidence" value="ECO:0007669"/>
    <property type="project" value="TreeGrafter"/>
</dbReference>
<dbReference type="STRING" id="368603.AYY16_18840"/>
<dbReference type="PANTHER" id="PTHR30006">
    <property type="entry name" value="THIAMINE-BINDING PERIPLASMIC PROTEIN-RELATED"/>
    <property type="match status" value="1"/>
</dbReference>
<keyword evidence="1 2" id="KW-0732">Signal</keyword>
<sequence>MKQFSAPVITKTLLTAAVITASFSSFATTDNARLDELIAAAKKEGVVYSVGMPDAWANWKGTWADIEKLYGLKHQDTDMSSAQEIAKFAAEKNNATADIGDVGASFGPVAVQKGVVQPYKPTTWDQIPDWAKDKDGNWALAYTGTIAFIINNDLVKDQPKSWADLQNGKYRVTIGDVGIAAQANSGVLAAAFALGGNETNIQPAIDMFAQLAKQKRLSLNDPSVANLEKGEIEVAVMWDFNALSYRDQIDAKRFTVVIPSDGSVTSGYSTIINKFAKNPNAAKLTREFIFSDKGQLNLAEGYARPIRAAHLTLPDSIKAKLLPESQYTSAKPITDFDGWEKTSRQLPKLWQQNVIINMN</sequence>
<dbReference type="GO" id="GO:0015888">
    <property type="term" value="P:thiamine transport"/>
    <property type="evidence" value="ECO:0007669"/>
    <property type="project" value="TreeGrafter"/>
</dbReference>
<dbReference type="Proteomes" id="UP000092247">
    <property type="component" value="Unassembled WGS sequence"/>
</dbReference>
<name>A0A1B8HCE0_9GAMM</name>
<dbReference type="RefSeq" id="WP_067423834.1">
    <property type="nucleotide sequence ID" value="NZ_LZEX01000016.1"/>
</dbReference>
<dbReference type="Gene3D" id="3.40.190.10">
    <property type="entry name" value="Periplasmic binding protein-like II"/>
    <property type="match status" value="2"/>
</dbReference>
<dbReference type="GO" id="GO:0030288">
    <property type="term" value="C:outer membrane-bounded periplasmic space"/>
    <property type="evidence" value="ECO:0007669"/>
    <property type="project" value="TreeGrafter"/>
</dbReference>
<organism evidence="3 4">
    <name type="scientific">Morganella psychrotolerans</name>
    <dbReference type="NCBI Taxonomy" id="368603"/>
    <lineage>
        <taxon>Bacteria</taxon>
        <taxon>Pseudomonadati</taxon>
        <taxon>Pseudomonadota</taxon>
        <taxon>Gammaproteobacteria</taxon>
        <taxon>Enterobacterales</taxon>
        <taxon>Morganellaceae</taxon>
        <taxon>Morganella</taxon>
    </lineage>
</organism>
<reference evidence="3 4" key="1">
    <citation type="submission" date="2016-06" db="EMBL/GenBank/DDBJ databases">
        <authorList>
            <person name="Kjaerup R.B."/>
            <person name="Dalgaard T.S."/>
            <person name="Juul-Madsen H.R."/>
        </authorList>
    </citation>
    <scope>NUCLEOTIDE SEQUENCE [LARGE SCALE GENOMIC DNA]</scope>
    <source>
        <strain evidence="3 4">GCSL-Mp3</strain>
    </source>
</reference>
<evidence type="ECO:0000313" key="3">
    <source>
        <dbReference type="EMBL" id="OBU06753.1"/>
    </source>
</evidence>
<feature type="chain" id="PRO_5008609514" evidence="2">
    <location>
        <begin position="28"/>
        <end position="359"/>
    </location>
</feature>
<dbReference type="SUPFAM" id="SSF53850">
    <property type="entry name" value="Periplasmic binding protein-like II"/>
    <property type="match status" value="1"/>
</dbReference>
<proteinExistence type="predicted"/>
<dbReference type="PANTHER" id="PTHR30006:SF2">
    <property type="entry name" value="ABC TRANSPORTER SUBSTRATE-BINDING PROTEIN"/>
    <property type="match status" value="1"/>
</dbReference>
<accession>A0A1B8HCE0</accession>
<comment type="caution">
    <text evidence="3">The sequence shown here is derived from an EMBL/GenBank/DDBJ whole genome shotgun (WGS) entry which is preliminary data.</text>
</comment>
<dbReference type="GO" id="GO:0030976">
    <property type="term" value="F:thiamine pyrophosphate binding"/>
    <property type="evidence" value="ECO:0007669"/>
    <property type="project" value="TreeGrafter"/>
</dbReference>